<dbReference type="GO" id="GO:0016491">
    <property type="term" value="F:oxidoreductase activity"/>
    <property type="evidence" value="ECO:0007669"/>
    <property type="project" value="UniProtKB-KW"/>
</dbReference>
<dbReference type="InterPro" id="IPR036291">
    <property type="entry name" value="NAD(P)-bd_dom_sf"/>
</dbReference>
<name>A0A0K9YIL5_9BACL</name>
<dbReference type="PATRIC" id="fig|54915.3.peg.406"/>
<dbReference type="GO" id="GO:0016020">
    <property type="term" value="C:membrane"/>
    <property type="evidence" value="ECO:0007669"/>
    <property type="project" value="TreeGrafter"/>
</dbReference>
<evidence type="ECO:0000256" key="3">
    <source>
        <dbReference type="RuleBase" id="RU000363"/>
    </source>
</evidence>
<dbReference type="InterPro" id="IPR002347">
    <property type="entry name" value="SDR_fam"/>
</dbReference>
<reference evidence="4 7" key="3">
    <citation type="submission" date="2019-06" db="EMBL/GenBank/DDBJ databases">
        <title>Whole genome shotgun sequence of Brevibacillus reuszeri NBRC 15719.</title>
        <authorList>
            <person name="Hosoyama A."/>
            <person name="Uohara A."/>
            <person name="Ohji S."/>
            <person name="Ichikawa N."/>
        </authorList>
    </citation>
    <scope>NUCLEOTIDE SEQUENCE [LARGE SCALE GENOMIC DNA]</scope>
    <source>
        <strain evidence="4 7">NBRC 15719</strain>
    </source>
</reference>
<keyword evidence="7" id="KW-1185">Reference proteome</keyword>
<reference evidence="5" key="2">
    <citation type="submission" date="2015-07" db="EMBL/GenBank/DDBJ databases">
        <title>MeaNS - Measles Nucleotide Surveillance Program.</title>
        <authorList>
            <person name="Tran T."/>
            <person name="Druce J."/>
        </authorList>
    </citation>
    <scope>NUCLEOTIDE SEQUENCE</scope>
    <source>
        <strain evidence="5">DSM 9887</strain>
    </source>
</reference>
<dbReference type="PANTHER" id="PTHR44196:SF1">
    <property type="entry name" value="DEHYDROGENASE_REDUCTASE SDR FAMILY MEMBER 7B"/>
    <property type="match status" value="1"/>
</dbReference>
<accession>A0A0K9YIL5</accession>
<dbReference type="Pfam" id="PF00106">
    <property type="entry name" value="adh_short"/>
    <property type="match status" value="1"/>
</dbReference>
<dbReference type="SUPFAM" id="SSF51735">
    <property type="entry name" value="NAD(P)-binding Rossmann-fold domains"/>
    <property type="match status" value="1"/>
</dbReference>
<organism evidence="5 6">
    <name type="scientific">Brevibacillus reuszeri</name>
    <dbReference type="NCBI Taxonomy" id="54915"/>
    <lineage>
        <taxon>Bacteria</taxon>
        <taxon>Bacillati</taxon>
        <taxon>Bacillota</taxon>
        <taxon>Bacilli</taxon>
        <taxon>Bacillales</taxon>
        <taxon>Paenibacillaceae</taxon>
        <taxon>Brevibacillus</taxon>
    </lineage>
</organism>
<dbReference type="OrthoDB" id="9793345at2"/>
<dbReference type="CDD" id="cd05233">
    <property type="entry name" value="SDR_c"/>
    <property type="match status" value="1"/>
</dbReference>
<dbReference type="AlphaFoldDB" id="A0A0K9YIL5"/>
<dbReference type="PRINTS" id="PR00081">
    <property type="entry name" value="GDHRDH"/>
</dbReference>
<dbReference type="PRINTS" id="PR00080">
    <property type="entry name" value="SDRFAMILY"/>
</dbReference>
<dbReference type="Proteomes" id="UP000036834">
    <property type="component" value="Unassembled WGS sequence"/>
</dbReference>
<keyword evidence="2" id="KW-0560">Oxidoreductase</keyword>
<dbReference type="InterPro" id="IPR020904">
    <property type="entry name" value="Sc_DH/Rdtase_CS"/>
</dbReference>
<protein>
    <submittedName>
        <fullName evidence="5">Oxidoreductase</fullName>
    </submittedName>
</protein>
<proteinExistence type="inferred from homology"/>
<dbReference type="RefSeq" id="WP_049742448.1">
    <property type="nucleotide sequence ID" value="NZ_BJON01000010.1"/>
</dbReference>
<dbReference type="EMBL" id="BJON01000010">
    <property type="protein sequence ID" value="GED69012.1"/>
    <property type="molecule type" value="Genomic_DNA"/>
</dbReference>
<evidence type="ECO:0000313" key="5">
    <source>
        <dbReference type="EMBL" id="KNB68519.1"/>
    </source>
</evidence>
<evidence type="ECO:0000313" key="4">
    <source>
        <dbReference type="EMBL" id="GED69012.1"/>
    </source>
</evidence>
<dbReference type="Proteomes" id="UP000319578">
    <property type="component" value="Unassembled WGS sequence"/>
</dbReference>
<evidence type="ECO:0000313" key="7">
    <source>
        <dbReference type="Proteomes" id="UP000319578"/>
    </source>
</evidence>
<dbReference type="PROSITE" id="PS00061">
    <property type="entry name" value="ADH_SHORT"/>
    <property type="match status" value="1"/>
</dbReference>
<reference evidence="6" key="1">
    <citation type="submission" date="2015-07" db="EMBL/GenBank/DDBJ databases">
        <title>Genome sequencing project for genomic taxonomy and phylogenomics of Bacillus-like bacteria.</title>
        <authorList>
            <person name="Liu B."/>
            <person name="Wang J."/>
            <person name="Zhu Y."/>
            <person name="Liu G."/>
            <person name="Chen Q."/>
            <person name="Chen Z."/>
            <person name="Lan J."/>
            <person name="Che J."/>
            <person name="Ge C."/>
            <person name="Shi H."/>
            <person name="Pan Z."/>
            <person name="Liu X."/>
        </authorList>
    </citation>
    <scope>NUCLEOTIDE SEQUENCE [LARGE SCALE GENOMIC DNA]</scope>
    <source>
        <strain evidence="6">DSM 9887</strain>
    </source>
</reference>
<comment type="caution">
    <text evidence="5">The sequence shown here is derived from an EMBL/GenBank/DDBJ whole genome shotgun (WGS) entry which is preliminary data.</text>
</comment>
<dbReference type="PANTHER" id="PTHR44196">
    <property type="entry name" value="DEHYDROGENASE/REDUCTASE SDR FAMILY MEMBER 7B"/>
    <property type="match status" value="1"/>
</dbReference>
<evidence type="ECO:0000313" key="6">
    <source>
        <dbReference type="Proteomes" id="UP000036834"/>
    </source>
</evidence>
<dbReference type="EMBL" id="LGIQ01000017">
    <property type="protein sequence ID" value="KNB68519.1"/>
    <property type="molecule type" value="Genomic_DNA"/>
</dbReference>
<dbReference type="STRING" id="54915.ADS79_31565"/>
<dbReference type="Gene3D" id="3.40.50.720">
    <property type="entry name" value="NAD(P)-binding Rossmann-like Domain"/>
    <property type="match status" value="1"/>
</dbReference>
<evidence type="ECO:0000256" key="1">
    <source>
        <dbReference type="ARBA" id="ARBA00006484"/>
    </source>
</evidence>
<sequence length="259" mass="28413">MSSAKIVVITGASGGLGKALTELYLKKGDLVIATSRSESTLEAFARKLSHPEKLYIYPLDVGNNDAVRQFAAWVHVRFGKCDLLYNNAGTAVFESLVLMRLEELEETLLTNIAGVMYTTRAFLPMMLQENQGHIVNIASLAGQVATAKAAVYAASKAAVIRFSEGLRHELADTGIQVTCALPGPIDTPFLDRADKTGTYRSKVSSYLLSPEQTASLIYKAVQRKRPEVAMPFRLHALSFLYSLMPHKLKQLVAPLLNRK</sequence>
<comment type="similarity">
    <text evidence="1 3">Belongs to the short-chain dehydrogenases/reductases (SDR) family.</text>
</comment>
<gene>
    <name evidence="5" type="ORF">ADS79_31565</name>
    <name evidence="4" type="ORF">BRE01_27140</name>
</gene>
<evidence type="ECO:0000256" key="2">
    <source>
        <dbReference type="ARBA" id="ARBA00023002"/>
    </source>
</evidence>